<evidence type="ECO:0000313" key="2">
    <source>
        <dbReference type="EMBL" id="EMR70275.1"/>
    </source>
</evidence>
<dbReference type="KEGG" id="ela:UCREL1_2690"/>
<dbReference type="Pfam" id="PF08642">
    <property type="entry name" value="Rxt3"/>
    <property type="match status" value="1"/>
</dbReference>
<dbReference type="InterPro" id="IPR036609">
    <property type="entry name" value="LCCL_sf"/>
</dbReference>
<dbReference type="EMBL" id="KB705892">
    <property type="protein sequence ID" value="EMR70275.1"/>
    <property type="molecule type" value="Genomic_DNA"/>
</dbReference>
<accession>M7TUB4</accession>
<organism evidence="2 3">
    <name type="scientific">Eutypa lata (strain UCR-EL1)</name>
    <name type="common">Grapevine dieback disease fungus</name>
    <name type="synonym">Eutypa armeniacae</name>
    <dbReference type="NCBI Taxonomy" id="1287681"/>
    <lineage>
        <taxon>Eukaryota</taxon>
        <taxon>Fungi</taxon>
        <taxon>Dikarya</taxon>
        <taxon>Ascomycota</taxon>
        <taxon>Pezizomycotina</taxon>
        <taxon>Sordariomycetes</taxon>
        <taxon>Xylariomycetidae</taxon>
        <taxon>Xylariales</taxon>
        <taxon>Diatrypaceae</taxon>
        <taxon>Eutypa</taxon>
    </lineage>
</organism>
<evidence type="ECO:0000313" key="3">
    <source>
        <dbReference type="Proteomes" id="UP000012174"/>
    </source>
</evidence>
<dbReference type="OrthoDB" id="3596986at2759"/>
<proteinExistence type="predicted"/>
<dbReference type="AlphaFoldDB" id="M7TUB4"/>
<dbReference type="Proteomes" id="UP000012174">
    <property type="component" value="Unassembled WGS sequence"/>
</dbReference>
<feature type="compositionally biased region" description="Basic and acidic residues" evidence="1">
    <location>
        <begin position="331"/>
        <end position="348"/>
    </location>
</feature>
<dbReference type="InterPro" id="IPR013951">
    <property type="entry name" value="Rxt3"/>
</dbReference>
<feature type="region of interest" description="Disordered" evidence="1">
    <location>
        <begin position="140"/>
        <end position="172"/>
    </location>
</feature>
<feature type="compositionally biased region" description="Polar residues" evidence="1">
    <location>
        <begin position="141"/>
        <end position="155"/>
    </location>
</feature>
<keyword evidence="3" id="KW-1185">Reference proteome</keyword>
<dbReference type="HOGENOM" id="CLU_677980_0_0_1"/>
<sequence>MPLSGQLHLSKQPKKRVASQAVIDSVADRPRKHLGDVIYKVQLKPAGLHSSHSKHGFTSTPVPLPKDRILNNENSTLTVKVPRAHLTSAAREEITSRRAIWGTDVYTDDSDVVAACIHAGWIRGEWGENVEDLLDLHKPASSKTQQNRAPSSTSADEQHQEVLTSPPPTGPVHVPTGRDLHVTVLILPGLEKYSGSARYGISSREWGGVYNGHRSEHDGISFMIWSIRWVDGAAPQSRLRGRARRERMHKAMGEVLRSQVVNVEQKDIAPSKKGKGGGCGGGDGAGDAGVVNNRSTAVGIGKENNHLLAAADASSRKEKEMMMTMTNGKTNNEDIKRERERDTDREKNAGTLLLGNTSTSNHIITGNTEGSEGSETMGFISNSSAGPNSHTTESRDSDPAVQTAAA</sequence>
<feature type="compositionally biased region" description="Polar residues" evidence="1">
    <location>
        <begin position="354"/>
        <end position="391"/>
    </location>
</feature>
<dbReference type="Gene3D" id="2.170.130.20">
    <property type="entry name" value="LCCL-like domain"/>
    <property type="match status" value="1"/>
</dbReference>
<reference evidence="3" key="1">
    <citation type="journal article" date="2013" name="Genome Announc.">
        <title>Draft genome sequence of the grapevine dieback fungus Eutypa lata UCR-EL1.</title>
        <authorList>
            <person name="Blanco-Ulate B."/>
            <person name="Rolshausen P.E."/>
            <person name="Cantu D."/>
        </authorList>
    </citation>
    <scope>NUCLEOTIDE SEQUENCE [LARGE SCALE GENOMIC DNA]</scope>
    <source>
        <strain evidence="3">UCR-EL1</strain>
    </source>
</reference>
<dbReference type="SUPFAM" id="SSF69848">
    <property type="entry name" value="LCCL domain"/>
    <property type="match status" value="1"/>
</dbReference>
<feature type="region of interest" description="Disordered" evidence="1">
    <location>
        <begin position="49"/>
        <end position="68"/>
    </location>
</feature>
<dbReference type="eggNOG" id="KOG4843">
    <property type="taxonomic scope" value="Eukaryota"/>
</dbReference>
<gene>
    <name evidence="2" type="ORF">UCREL1_2690</name>
</gene>
<protein>
    <submittedName>
        <fullName evidence="2">Putative histone deacetylation protein rxt3 protein</fullName>
    </submittedName>
</protein>
<evidence type="ECO:0000256" key="1">
    <source>
        <dbReference type="SAM" id="MobiDB-lite"/>
    </source>
</evidence>
<name>M7TUB4_EUTLA</name>
<dbReference type="STRING" id="1287681.M7TUB4"/>
<feature type="region of interest" description="Disordered" evidence="1">
    <location>
        <begin position="324"/>
        <end position="406"/>
    </location>
</feature>